<evidence type="ECO:0000313" key="1">
    <source>
        <dbReference type="EMBL" id="RGN85517.1"/>
    </source>
</evidence>
<proteinExistence type="predicted"/>
<comment type="caution">
    <text evidence="1">The sequence shown here is derived from an EMBL/GenBank/DDBJ whole genome shotgun (WGS) entry which is preliminary data.</text>
</comment>
<dbReference type="EMBL" id="QRVV01000011">
    <property type="protein sequence ID" value="RGS75042.1"/>
    <property type="molecule type" value="Genomic_DNA"/>
</dbReference>
<accession>A0A3E5E9V9</accession>
<dbReference type="AlphaFoldDB" id="A0A3E5E9V9"/>
<dbReference type="Proteomes" id="UP000261105">
    <property type="component" value="Unassembled WGS sequence"/>
</dbReference>
<evidence type="ECO:0000313" key="3">
    <source>
        <dbReference type="Proteomes" id="UP000261105"/>
    </source>
</evidence>
<evidence type="ECO:0000313" key="2">
    <source>
        <dbReference type="EMBL" id="RGS75042.1"/>
    </source>
</evidence>
<organism evidence="1 3">
    <name type="scientific">Blautia obeum</name>
    <dbReference type="NCBI Taxonomy" id="40520"/>
    <lineage>
        <taxon>Bacteria</taxon>
        <taxon>Bacillati</taxon>
        <taxon>Bacillota</taxon>
        <taxon>Clostridia</taxon>
        <taxon>Lachnospirales</taxon>
        <taxon>Lachnospiraceae</taxon>
        <taxon>Blautia</taxon>
    </lineage>
</organism>
<evidence type="ECO:0000313" key="4">
    <source>
        <dbReference type="Proteomes" id="UP000284242"/>
    </source>
</evidence>
<reference evidence="3 4" key="1">
    <citation type="submission" date="2018-08" db="EMBL/GenBank/DDBJ databases">
        <title>A genome reference for cultivated species of the human gut microbiota.</title>
        <authorList>
            <person name="Zou Y."/>
            <person name="Xue W."/>
            <person name="Luo G."/>
        </authorList>
    </citation>
    <scope>NUCLEOTIDE SEQUENCE [LARGE SCALE GENOMIC DNA]</scope>
    <source>
        <strain evidence="2 4">AF21-24</strain>
        <strain evidence="1 3">OM03-6</strain>
    </source>
</reference>
<protein>
    <submittedName>
        <fullName evidence="1">Enoyl-[acyl-carrier-protein] reductase FabK</fullName>
    </submittedName>
</protein>
<dbReference type="InterPro" id="IPR013785">
    <property type="entry name" value="Aldolase_TIM"/>
</dbReference>
<gene>
    <name evidence="2" type="ORF">DWX77_05595</name>
    <name evidence="1" type="ORF">DXB38_13875</name>
</gene>
<dbReference type="EMBL" id="QSUZ01000023">
    <property type="protein sequence ID" value="RGN85517.1"/>
    <property type="molecule type" value="Genomic_DNA"/>
</dbReference>
<name>A0A3E5E9V9_9FIRM</name>
<sequence length="50" mass="5313">RAVQEGDAKNGSLMAGQIAGMIKEERSCEDIIKSTVSDACRLMNGVSVNE</sequence>
<dbReference type="Gene3D" id="3.20.20.70">
    <property type="entry name" value="Aldolase class I"/>
    <property type="match status" value="1"/>
</dbReference>
<feature type="non-terminal residue" evidence="1">
    <location>
        <position position="1"/>
    </location>
</feature>
<dbReference type="Proteomes" id="UP000284242">
    <property type="component" value="Unassembled WGS sequence"/>
</dbReference>